<reference evidence="3" key="1">
    <citation type="submission" date="2017-11" db="EMBL/GenBank/DDBJ databases">
        <authorList>
            <person name="Lima N.C."/>
            <person name="Parody-Merino A.M."/>
            <person name="Battley P.F."/>
            <person name="Fidler A.E."/>
            <person name="Prosdocimi F."/>
        </authorList>
    </citation>
    <scope>NUCLEOTIDE SEQUENCE [LARGE SCALE GENOMIC DNA]</scope>
</reference>
<sequence length="147" mass="16706">MPFLFHSPSTRMMKEDRMNAPDGPARRRPFRTKIVSTQCYYCKRACYRQSNRRADALPGINSSVAALLSVFNLTKAAMRPAGVTQRNKNLYRAYEQQGVEPFFPEKDGSAEQVLLPSISGLHITPRRARMERSHPCSRIAFELAADE</sequence>
<feature type="region of interest" description="Disordered" evidence="1">
    <location>
        <begin position="1"/>
        <end position="27"/>
    </location>
</feature>
<gene>
    <name evidence="2" type="ORF">llap_7697</name>
</gene>
<accession>A0A2I0U7L3</accession>
<proteinExistence type="predicted"/>
<evidence type="ECO:0000313" key="2">
    <source>
        <dbReference type="EMBL" id="PKU42001.1"/>
    </source>
</evidence>
<name>A0A2I0U7L3_LIMLA</name>
<keyword evidence="3" id="KW-1185">Reference proteome</keyword>
<dbReference type="AlphaFoldDB" id="A0A2I0U7L3"/>
<dbReference type="EMBL" id="KZ506044">
    <property type="protein sequence ID" value="PKU42001.1"/>
    <property type="molecule type" value="Genomic_DNA"/>
</dbReference>
<dbReference type="Proteomes" id="UP000233556">
    <property type="component" value="Unassembled WGS sequence"/>
</dbReference>
<evidence type="ECO:0000313" key="3">
    <source>
        <dbReference type="Proteomes" id="UP000233556"/>
    </source>
</evidence>
<reference evidence="3" key="2">
    <citation type="submission" date="2017-12" db="EMBL/GenBank/DDBJ databases">
        <title>Genome sequence of the Bar-tailed Godwit (Limosa lapponica baueri).</title>
        <authorList>
            <person name="Lima N.C.B."/>
            <person name="Parody-Merino A.M."/>
            <person name="Battley P.F."/>
            <person name="Fidler A.E."/>
            <person name="Prosdocimi F."/>
        </authorList>
    </citation>
    <scope>NUCLEOTIDE SEQUENCE [LARGE SCALE GENOMIC DNA]</scope>
</reference>
<evidence type="ECO:0000256" key="1">
    <source>
        <dbReference type="SAM" id="MobiDB-lite"/>
    </source>
</evidence>
<organism evidence="2 3">
    <name type="scientific">Limosa lapponica baueri</name>
    <dbReference type="NCBI Taxonomy" id="1758121"/>
    <lineage>
        <taxon>Eukaryota</taxon>
        <taxon>Metazoa</taxon>
        <taxon>Chordata</taxon>
        <taxon>Craniata</taxon>
        <taxon>Vertebrata</taxon>
        <taxon>Euteleostomi</taxon>
        <taxon>Archelosauria</taxon>
        <taxon>Archosauria</taxon>
        <taxon>Dinosauria</taxon>
        <taxon>Saurischia</taxon>
        <taxon>Theropoda</taxon>
        <taxon>Coelurosauria</taxon>
        <taxon>Aves</taxon>
        <taxon>Neognathae</taxon>
        <taxon>Neoaves</taxon>
        <taxon>Charadriiformes</taxon>
        <taxon>Scolopacidae</taxon>
        <taxon>Limosa</taxon>
    </lineage>
</organism>
<protein>
    <submittedName>
        <fullName evidence="2">Uncharacterized protein</fullName>
    </submittedName>
</protein>